<accession>A0ABU9FBG5</accession>
<feature type="domain" description="Glycosyltransferase 2-like" evidence="1">
    <location>
        <begin position="9"/>
        <end position="115"/>
    </location>
</feature>
<dbReference type="EMBL" id="JARXNK020000105">
    <property type="protein sequence ID" value="MEL0553743.1"/>
    <property type="molecule type" value="Genomic_DNA"/>
</dbReference>
<dbReference type="PANTHER" id="PTHR22916:SF3">
    <property type="entry name" value="UDP-GLCNAC:BETAGAL BETA-1,3-N-ACETYLGLUCOSAMINYLTRANSFERASE-LIKE PROTEIN 1"/>
    <property type="match status" value="1"/>
</dbReference>
<keyword evidence="3" id="KW-1185">Reference proteome</keyword>
<protein>
    <submittedName>
        <fullName evidence="2">Glycosyltransferase family 2 protein</fullName>
    </submittedName>
</protein>
<comment type="caution">
    <text evidence="2">The sequence shown here is derived from an EMBL/GenBank/DDBJ whole genome shotgun (WGS) entry which is preliminary data.</text>
</comment>
<organism evidence="2 3">
    <name type="scientific">Raoultella lignicola</name>
    <dbReference type="NCBI Taxonomy" id="3040939"/>
    <lineage>
        <taxon>Bacteria</taxon>
        <taxon>Pseudomonadati</taxon>
        <taxon>Pseudomonadota</taxon>
        <taxon>Gammaproteobacteria</taxon>
        <taxon>Enterobacterales</taxon>
        <taxon>Enterobacteriaceae</taxon>
        <taxon>Klebsiella/Raoultella group</taxon>
        <taxon>Raoultella</taxon>
    </lineage>
</organism>
<evidence type="ECO:0000259" key="1">
    <source>
        <dbReference type="Pfam" id="PF00535"/>
    </source>
</evidence>
<gene>
    <name evidence="2" type="ORF">QFI96_018815</name>
</gene>
<dbReference type="Pfam" id="PF00535">
    <property type="entry name" value="Glycos_transf_2"/>
    <property type="match status" value="1"/>
</dbReference>
<evidence type="ECO:0000313" key="3">
    <source>
        <dbReference type="Proteomes" id="UP001312893"/>
    </source>
</evidence>
<dbReference type="PANTHER" id="PTHR22916">
    <property type="entry name" value="GLYCOSYLTRANSFERASE"/>
    <property type="match status" value="1"/>
</dbReference>
<dbReference type="Gene3D" id="3.90.550.10">
    <property type="entry name" value="Spore Coat Polysaccharide Biosynthesis Protein SpsA, Chain A"/>
    <property type="match status" value="1"/>
</dbReference>
<dbReference type="SUPFAM" id="SSF53448">
    <property type="entry name" value="Nucleotide-diphospho-sugar transferases"/>
    <property type="match status" value="1"/>
</dbReference>
<name>A0ABU9FBG5_9ENTR</name>
<evidence type="ECO:0000313" key="2">
    <source>
        <dbReference type="EMBL" id="MEL0553743.1"/>
    </source>
</evidence>
<sequence length="310" mass="35607">MNINDKIAVLLCTYNGEKYLKEQIDSIINQTYKNWVIYVSDDGSTDGTIAILEEYQRQLGEGRLHITHGPRKGFAWNFISSLQNNGSDCNYFAFCDQDDIWYDDKLERGVSYLASFSELNKPAVYCGRTQLIDGEGHPIGFSPLFEYTPSFCNALVQSIAGGNTMILNHQARELVSQTPCYDEIISHDWWIYILVSGCNGHMYYDPNPAILYRQHGQNIIGSNISMAARILRIRKLMDGKFKNWNQKNIDLLISFNEYLTPESKIKLENFIKLRSACLIDRFRVFCTLKPYRQTTLGNIALFMAVLLKKL</sequence>
<dbReference type="Proteomes" id="UP001312893">
    <property type="component" value="Unassembled WGS sequence"/>
</dbReference>
<dbReference type="RefSeq" id="WP_187042569.1">
    <property type="nucleotide sequence ID" value="NZ_JARXNK020000105.1"/>
</dbReference>
<dbReference type="CDD" id="cd04196">
    <property type="entry name" value="GT_2_like_d"/>
    <property type="match status" value="1"/>
</dbReference>
<proteinExistence type="predicted"/>
<dbReference type="InterPro" id="IPR001173">
    <property type="entry name" value="Glyco_trans_2-like"/>
</dbReference>
<dbReference type="InterPro" id="IPR029044">
    <property type="entry name" value="Nucleotide-diphossugar_trans"/>
</dbReference>
<reference evidence="2 3" key="1">
    <citation type="submission" date="2024-04" db="EMBL/GenBank/DDBJ databases">
        <title>Two novel Raoultella species associated with bleeding cankers of broadleaf hosts, Raoultella scottia sp. nov. and Raoultella lignicola sp. nov.</title>
        <authorList>
            <person name="Brady C.L."/>
        </authorList>
    </citation>
    <scope>NUCLEOTIDE SEQUENCE [LARGE SCALE GENOMIC DNA]</scope>
    <source>
        <strain evidence="2 3">TW_WC1a.1</strain>
    </source>
</reference>